<dbReference type="GO" id="GO:0045056">
    <property type="term" value="P:transcytosis"/>
    <property type="evidence" value="ECO:0007669"/>
    <property type="project" value="TreeGrafter"/>
</dbReference>
<evidence type="ECO:0000256" key="2">
    <source>
        <dbReference type="ARBA" id="ARBA00023034"/>
    </source>
</evidence>
<dbReference type="InterPro" id="IPR024095">
    <property type="entry name" value="Vesicle_P115"/>
</dbReference>
<dbReference type="InterPro" id="IPR006953">
    <property type="entry name" value="Vesicle_Uso1_P115_head"/>
</dbReference>
<dbReference type="PANTHER" id="PTHR10013:SF0">
    <property type="entry name" value="GENERAL VESICULAR TRANSPORT FACTOR P115"/>
    <property type="match status" value="1"/>
</dbReference>
<dbReference type="InterPro" id="IPR011989">
    <property type="entry name" value="ARM-like"/>
</dbReference>
<sequence length="651" mass="74141">MGRPWTANNIHGIAKRSRQKSPSVHLSMQNCLGGQRFRDAAELRKWIDDVIASKPMSFFHEGIRELPERWQKEMAYFRSFFGGSATEDVENGAEIVEKLVERAETCTVLEDRRDSLRALRSMAKKLRLAVGTMGMNVFTEILEERSNQEMTTLSLEILVAVLSSDDENTDDDELGERLAEVMLKKPIFIPSLLSCLEQFDFGVRRHVFVHCIIIQIFSQFNWYGTLDSTIISIVIEDCLFVILNLLRRNAMNQQLFRENNLIPRLGVVLHTFLYGTEEDQTVSCEWAKQRTANLIFLLQIIRSLVSPDNAGSNTHAAQKVLHHTKMLAELCHVLLSELGVTVEVLTETIIVVAEAIRGNYTNQEYFSSTSLSTQENSNRPSLLVLLISMTAEKQPFKLRCAVFYCFLSYLYDNEFGKTKVMRIVEFINYFIVVIEVFITFQAISSGESVQCWFGCVSLLHCLLDVEHLREQLLRVQLSTSADQPPVSLLRHISSLLVNTGNRRVQMRAGLLMLLTVWLTNCTSAVKAFVENQENLHYLTTQIVDDCGEGSESEQQVLKGLMAILLLTCLYGTQDQTTRRSLEQLVDRRVGRDHLISAVEGVSRTEQFVRAAQKPQPLAKSPNELFLDFHFIKLFKSTEGKKKKTRKLCSCQ</sequence>
<dbReference type="PANTHER" id="PTHR10013">
    <property type="entry name" value="GENERAL VESICULAR TRANSPORT FACTOR P115"/>
    <property type="match status" value="1"/>
</dbReference>
<dbReference type="GO" id="GO:0003676">
    <property type="term" value="F:nucleic acid binding"/>
    <property type="evidence" value="ECO:0007669"/>
    <property type="project" value="InterPro"/>
</dbReference>
<dbReference type="Gene3D" id="3.30.420.10">
    <property type="entry name" value="Ribonuclease H-like superfamily/Ribonuclease H"/>
    <property type="match status" value="1"/>
</dbReference>
<dbReference type="Proteomes" id="UP000095283">
    <property type="component" value="Unplaced"/>
</dbReference>
<organism evidence="4 5">
    <name type="scientific">Heterorhabditis bacteriophora</name>
    <name type="common">Entomopathogenic nematode worm</name>
    <dbReference type="NCBI Taxonomy" id="37862"/>
    <lineage>
        <taxon>Eukaryota</taxon>
        <taxon>Metazoa</taxon>
        <taxon>Ecdysozoa</taxon>
        <taxon>Nematoda</taxon>
        <taxon>Chromadorea</taxon>
        <taxon>Rhabditida</taxon>
        <taxon>Rhabditina</taxon>
        <taxon>Rhabditomorpha</taxon>
        <taxon>Strongyloidea</taxon>
        <taxon>Heterorhabditidae</taxon>
        <taxon>Heterorhabditis</taxon>
    </lineage>
</organism>
<dbReference type="AlphaFoldDB" id="A0A1I7XR10"/>
<evidence type="ECO:0000313" key="4">
    <source>
        <dbReference type="Proteomes" id="UP000095283"/>
    </source>
</evidence>
<dbReference type="InterPro" id="IPR041209">
    <property type="entry name" value="P115_Arm_rpt"/>
</dbReference>
<name>A0A1I7XR10_HETBA</name>
<keyword evidence="2" id="KW-0333">Golgi apparatus</keyword>
<dbReference type="GO" id="GO:0012507">
    <property type="term" value="C:ER to Golgi transport vesicle membrane"/>
    <property type="evidence" value="ECO:0007669"/>
    <property type="project" value="TreeGrafter"/>
</dbReference>
<dbReference type="InterPro" id="IPR036397">
    <property type="entry name" value="RNaseH_sf"/>
</dbReference>
<feature type="domain" description="Vesicle tethering protein Uso1/P115-like head" evidence="3">
    <location>
        <begin position="359"/>
        <end position="639"/>
    </location>
</feature>
<evidence type="ECO:0000256" key="1">
    <source>
        <dbReference type="ARBA" id="ARBA00004555"/>
    </source>
</evidence>
<dbReference type="Pfam" id="PF18770">
    <property type="entry name" value="Arm_vescicular"/>
    <property type="match status" value="1"/>
</dbReference>
<dbReference type="Gene3D" id="1.25.10.10">
    <property type="entry name" value="Leucine-rich Repeat Variant"/>
    <property type="match status" value="2"/>
</dbReference>
<dbReference type="Pfam" id="PF04869">
    <property type="entry name" value="Uso1_p115_head"/>
    <property type="match status" value="1"/>
</dbReference>
<dbReference type="GO" id="GO:0048280">
    <property type="term" value="P:vesicle fusion with Golgi apparatus"/>
    <property type="evidence" value="ECO:0007669"/>
    <property type="project" value="InterPro"/>
</dbReference>
<protein>
    <submittedName>
        <fullName evidence="5">Uso1_p115_head domain-containing protein</fullName>
    </submittedName>
</protein>
<dbReference type="GO" id="GO:0000139">
    <property type="term" value="C:Golgi membrane"/>
    <property type="evidence" value="ECO:0007669"/>
    <property type="project" value="InterPro"/>
</dbReference>
<dbReference type="GO" id="GO:0006886">
    <property type="term" value="P:intracellular protein transport"/>
    <property type="evidence" value="ECO:0007669"/>
    <property type="project" value="InterPro"/>
</dbReference>
<accession>A0A1I7XR10</accession>
<dbReference type="WBParaSite" id="Hba_20169">
    <property type="protein sequence ID" value="Hba_20169"/>
    <property type="gene ID" value="Hba_20169"/>
</dbReference>
<dbReference type="GO" id="GO:0048211">
    <property type="term" value="P:Golgi vesicle docking"/>
    <property type="evidence" value="ECO:0007669"/>
    <property type="project" value="TreeGrafter"/>
</dbReference>
<evidence type="ECO:0000259" key="3">
    <source>
        <dbReference type="Pfam" id="PF04869"/>
    </source>
</evidence>
<dbReference type="GO" id="GO:0006888">
    <property type="term" value="P:endoplasmic reticulum to Golgi vesicle-mediated transport"/>
    <property type="evidence" value="ECO:0007669"/>
    <property type="project" value="TreeGrafter"/>
</dbReference>
<evidence type="ECO:0000313" key="5">
    <source>
        <dbReference type="WBParaSite" id="Hba_20169"/>
    </source>
</evidence>
<keyword evidence="4" id="KW-1185">Reference proteome</keyword>
<comment type="subcellular location">
    <subcellularLocation>
        <location evidence="1">Golgi apparatus</location>
    </subcellularLocation>
</comment>
<proteinExistence type="predicted"/>
<reference evidence="5" key="1">
    <citation type="submission" date="2016-11" db="UniProtKB">
        <authorList>
            <consortium name="WormBaseParasite"/>
        </authorList>
    </citation>
    <scope>IDENTIFICATION</scope>
</reference>
<dbReference type="GO" id="GO:0005783">
    <property type="term" value="C:endoplasmic reticulum"/>
    <property type="evidence" value="ECO:0007669"/>
    <property type="project" value="TreeGrafter"/>
</dbReference>
<dbReference type="GO" id="GO:0005795">
    <property type="term" value="C:Golgi stack"/>
    <property type="evidence" value="ECO:0007669"/>
    <property type="project" value="TreeGrafter"/>
</dbReference>